<dbReference type="InterPro" id="IPR053146">
    <property type="entry name" value="QDO-like"/>
</dbReference>
<dbReference type="AlphaFoldDB" id="A0A399E959"/>
<keyword evidence="2" id="KW-0223">Dioxygenase</keyword>
<dbReference type="InterPro" id="IPR011051">
    <property type="entry name" value="RmlC_Cupin_sf"/>
</dbReference>
<dbReference type="OrthoDB" id="9794183at2"/>
<dbReference type="EMBL" id="QXDL01000189">
    <property type="protein sequence ID" value="RIH81264.1"/>
    <property type="molecule type" value="Genomic_DNA"/>
</dbReference>
<name>A0A399E959_9DEIN</name>
<dbReference type="RefSeq" id="WP_119316202.1">
    <property type="nucleotide sequence ID" value="NZ_QXDL01000189.1"/>
</dbReference>
<protein>
    <submittedName>
        <fullName evidence="2">Quercetin 2,3-dioxygenase</fullName>
        <ecNumber evidence="2">1.13.11.24</ecNumber>
    </submittedName>
</protein>
<proteinExistence type="predicted"/>
<dbReference type="InterPro" id="IPR013096">
    <property type="entry name" value="Cupin_2"/>
</dbReference>
<dbReference type="InterPro" id="IPR014710">
    <property type="entry name" value="RmlC-like_jellyroll"/>
</dbReference>
<dbReference type="PANTHER" id="PTHR36440">
    <property type="entry name" value="PUTATIVE (AFU_ORTHOLOGUE AFUA_8G07350)-RELATED"/>
    <property type="match status" value="1"/>
</dbReference>
<dbReference type="GO" id="GO:0008127">
    <property type="term" value="F:quercetin 2,3-dioxygenase activity"/>
    <property type="evidence" value="ECO:0007669"/>
    <property type="project" value="UniProtKB-EC"/>
</dbReference>
<feature type="domain" description="Cupin type-2" evidence="1">
    <location>
        <begin position="39"/>
        <end position="105"/>
    </location>
</feature>
<evidence type="ECO:0000313" key="3">
    <source>
        <dbReference type="Proteomes" id="UP000265715"/>
    </source>
</evidence>
<dbReference type="Gene3D" id="2.60.120.10">
    <property type="entry name" value="Jelly Rolls"/>
    <property type="match status" value="1"/>
</dbReference>
<keyword evidence="3" id="KW-1185">Reference proteome</keyword>
<keyword evidence="2" id="KW-0560">Oxidoreductase</keyword>
<accession>A0A399E959</accession>
<dbReference type="Pfam" id="PF07883">
    <property type="entry name" value="Cupin_2"/>
    <property type="match status" value="1"/>
</dbReference>
<comment type="caution">
    <text evidence="2">The sequence shown here is derived from an EMBL/GenBank/DDBJ whole genome shotgun (WGS) entry which is preliminary data.</text>
</comment>
<dbReference type="EC" id="1.13.11.24" evidence="2"/>
<dbReference type="Proteomes" id="UP000265715">
    <property type="component" value="Unassembled WGS sequence"/>
</dbReference>
<gene>
    <name evidence="2" type="primary">qdoI_2</name>
    <name evidence="2" type="ORF">Mterra_03276</name>
</gene>
<evidence type="ECO:0000313" key="2">
    <source>
        <dbReference type="EMBL" id="RIH81264.1"/>
    </source>
</evidence>
<organism evidence="2 3">
    <name type="scientific">Calidithermus terrae</name>
    <dbReference type="NCBI Taxonomy" id="1408545"/>
    <lineage>
        <taxon>Bacteria</taxon>
        <taxon>Thermotogati</taxon>
        <taxon>Deinococcota</taxon>
        <taxon>Deinococci</taxon>
        <taxon>Thermales</taxon>
        <taxon>Thermaceae</taxon>
        <taxon>Calidithermus</taxon>
    </lineage>
</organism>
<reference evidence="2 3" key="1">
    <citation type="submission" date="2018-08" db="EMBL/GenBank/DDBJ databases">
        <title>Meiothermus terrae DSM 26712 genome sequencing project.</title>
        <authorList>
            <person name="Da Costa M.S."/>
            <person name="Albuquerque L."/>
            <person name="Raposo P."/>
            <person name="Froufe H.J.C."/>
            <person name="Barroso C.S."/>
            <person name="Egas C."/>
        </authorList>
    </citation>
    <scope>NUCLEOTIDE SEQUENCE [LARGE SCALE GENOMIC DNA]</scope>
    <source>
        <strain evidence="2 3">DSM 26712</strain>
    </source>
</reference>
<dbReference type="SUPFAM" id="SSF51182">
    <property type="entry name" value="RmlC-like cupins"/>
    <property type="match status" value="1"/>
</dbReference>
<sequence length="164" mass="17394">MNPTEALPRAGTTLRVLGTGITFLATGRETRGHYSMFELVVPVGEGMVPHRHPAEPEQLYVLEGRLAVRLEDELVGLEPGQTLLIPAGAVHALQSTGPGPARVLATLAPGLAHARFYAELGAAADVHDVFLAGLGLREDRPKAPLDLGRLVEVARAHGIEILPL</sequence>
<evidence type="ECO:0000259" key="1">
    <source>
        <dbReference type="Pfam" id="PF07883"/>
    </source>
</evidence>
<dbReference type="PANTHER" id="PTHR36440:SF1">
    <property type="entry name" value="PUTATIVE (AFU_ORTHOLOGUE AFUA_8G07350)-RELATED"/>
    <property type="match status" value="1"/>
</dbReference>